<dbReference type="Proteomes" id="UP000294692">
    <property type="component" value="Unassembled WGS sequence"/>
</dbReference>
<reference evidence="3 4" key="1">
    <citation type="submission" date="2019-03" db="EMBL/GenBank/DDBJ databases">
        <title>Genomic Encyclopedia of Type Strains, Phase IV (KMG-IV): sequencing the most valuable type-strain genomes for metagenomic binning, comparative biology and taxonomic classification.</title>
        <authorList>
            <person name="Goeker M."/>
        </authorList>
    </citation>
    <scope>NUCLEOTIDE SEQUENCE [LARGE SCALE GENOMIC DNA]</scope>
    <source>
        <strain evidence="3 4">DSM 100048</strain>
    </source>
</reference>
<protein>
    <submittedName>
        <fullName evidence="3">SMP-30/gluconolaconase/LRE-like protein</fullName>
    </submittedName>
</protein>
<evidence type="ECO:0000313" key="4">
    <source>
        <dbReference type="Proteomes" id="UP000294692"/>
    </source>
</evidence>
<evidence type="ECO:0000256" key="1">
    <source>
        <dbReference type="ARBA" id="ARBA00008853"/>
    </source>
</evidence>
<dbReference type="RefSeq" id="WP_165972620.1">
    <property type="nucleotide sequence ID" value="NZ_JBHRVM010000001.1"/>
</dbReference>
<dbReference type="SUPFAM" id="SSF63829">
    <property type="entry name" value="Calcium-dependent phosphotriesterase"/>
    <property type="match status" value="1"/>
</dbReference>
<dbReference type="PANTHER" id="PTHR10907">
    <property type="entry name" value="REGUCALCIN"/>
    <property type="match status" value="1"/>
</dbReference>
<organism evidence="3 4">
    <name type="scientific">Paracandidimonas soli</name>
    <dbReference type="NCBI Taxonomy" id="1917182"/>
    <lineage>
        <taxon>Bacteria</taxon>
        <taxon>Pseudomonadati</taxon>
        <taxon>Pseudomonadota</taxon>
        <taxon>Betaproteobacteria</taxon>
        <taxon>Burkholderiales</taxon>
        <taxon>Alcaligenaceae</taxon>
        <taxon>Paracandidimonas</taxon>
    </lineage>
</organism>
<dbReference type="GO" id="GO:0005509">
    <property type="term" value="F:calcium ion binding"/>
    <property type="evidence" value="ECO:0007669"/>
    <property type="project" value="TreeGrafter"/>
</dbReference>
<comment type="similarity">
    <text evidence="1">Belongs to the SMP-30/CGR1 family.</text>
</comment>
<gene>
    <name evidence="3" type="ORF">EV686_107154</name>
</gene>
<dbReference type="PRINTS" id="PR01790">
    <property type="entry name" value="SMP30FAMILY"/>
</dbReference>
<dbReference type="GO" id="GO:0004341">
    <property type="term" value="F:gluconolactonase activity"/>
    <property type="evidence" value="ECO:0007669"/>
    <property type="project" value="TreeGrafter"/>
</dbReference>
<dbReference type="InterPro" id="IPR013658">
    <property type="entry name" value="SGL"/>
</dbReference>
<keyword evidence="4" id="KW-1185">Reference proteome</keyword>
<proteinExistence type="inferred from homology"/>
<dbReference type="Pfam" id="PF08450">
    <property type="entry name" value="SGL"/>
    <property type="match status" value="1"/>
</dbReference>
<dbReference type="PANTHER" id="PTHR10907:SF47">
    <property type="entry name" value="REGUCALCIN"/>
    <property type="match status" value="1"/>
</dbReference>
<comment type="caution">
    <text evidence="3">The sequence shown here is derived from an EMBL/GenBank/DDBJ whole genome shotgun (WGS) entry which is preliminary data.</text>
</comment>
<name>A0A4R3UVC2_9BURK</name>
<feature type="domain" description="SMP-30/Gluconolactonase/LRE-like region" evidence="2">
    <location>
        <begin position="80"/>
        <end position="182"/>
    </location>
</feature>
<dbReference type="AlphaFoldDB" id="A0A4R3UVC2"/>
<dbReference type="Gene3D" id="2.120.10.30">
    <property type="entry name" value="TolB, C-terminal domain"/>
    <property type="match status" value="1"/>
</dbReference>
<dbReference type="InterPro" id="IPR011042">
    <property type="entry name" value="6-blade_b-propeller_TolB-like"/>
</dbReference>
<evidence type="ECO:0000259" key="2">
    <source>
        <dbReference type="Pfam" id="PF08450"/>
    </source>
</evidence>
<dbReference type="GO" id="GO:0019853">
    <property type="term" value="P:L-ascorbic acid biosynthetic process"/>
    <property type="evidence" value="ECO:0007669"/>
    <property type="project" value="TreeGrafter"/>
</dbReference>
<evidence type="ECO:0000313" key="3">
    <source>
        <dbReference type="EMBL" id="TCU96096.1"/>
    </source>
</evidence>
<accession>A0A4R3UVC2</accession>
<dbReference type="EMBL" id="SMBX01000007">
    <property type="protein sequence ID" value="TCU96096.1"/>
    <property type="molecule type" value="Genomic_DNA"/>
</dbReference>
<sequence length="204" mass="21927">MRDEVGYAVCSDEAFRITPDGIAHPLEGWRAMPAAAMCVHPNGEFWAVLAGRQDRSVIGTFDEQGGFRRRWHIDESVQDIVWSPCGQRLYAVAPDSGSVLMLQAGTDRVRRLTSVPRGSGVLSGIAIDPQGGVWSALRGGWSVIRLGEDGAFDRSVPLPVPYPTGVAIGGASLDKLYVTTARQPVAPEMLKAAPLSGRLFEIAL</sequence>
<dbReference type="InterPro" id="IPR005511">
    <property type="entry name" value="SMP-30"/>
</dbReference>